<dbReference type="InterPro" id="IPR009294">
    <property type="entry name" value="Aph-1"/>
</dbReference>
<gene>
    <name evidence="8" type="ORF">HPB48_002711</name>
</gene>
<organism evidence="8 9">
    <name type="scientific">Haemaphysalis longicornis</name>
    <name type="common">Bush tick</name>
    <dbReference type="NCBI Taxonomy" id="44386"/>
    <lineage>
        <taxon>Eukaryota</taxon>
        <taxon>Metazoa</taxon>
        <taxon>Ecdysozoa</taxon>
        <taxon>Arthropoda</taxon>
        <taxon>Chelicerata</taxon>
        <taxon>Arachnida</taxon>
        <taxon>Acari</taxon>
        <taxon>Parasitiformes</taxon>
        <taxon>Ixodida</taxon>
        <taxon>Ixodoidea</taxon>
        <taxon>Ixodidae</taxon>
        <taxon>Haemaphysalinae</taxon>
        <taxon>Haemaphysalis</taxon>
    </lineage>
</organism>
<evidence type="ECO:0000313" key="8">
    <source>
        <dbReference type="EMBL" id="KAH9368078.1"/>
    </source>
</evidence>
<comment type="caution">
    <text evidence="8">The sequence shown here is derived from an EMBL/GenBank/DDBJ whole genome shotgun (WGS) entry which is preliminary data.</text>
</comment>
<evidence type="ECO:0000256" key="5">
    <source>
        <dbReference type="ARBA" id="ARBA00022989"/>
    </source>
</evidence>
<keyword evidence="4" id="KW-0914">Notch signaling pathway</keyword>
<evidence type="ECO:0000256" key="2">
    <source>
        <dbReference type="ARBA" id="ARBA00005577"/>
    </source>
</evidence>
<keyword evidence="5 7" id="KW-1133">Transmembrane helix</keyword>
<feature type="transmembrane region" description="Helical" evidence="7">
    <location>
        <begin position="23"/>
        <end position="46"/>
    </location>
</feature>
<feature type="transmembrane region" description="Helical" evidence="7">
    <location>
        <begin position="66"/>
        <end position="89"/>
    </location>
</feature>
<proteinExistence type="inferred from homology"/>
<dbReference type="PANTHER" id="PTHR12889">
    <property type="entry name" value="GAMMA-SECRETASE SUBUNIT APH-1"/>
    <property type="match status" value="1"/>
</dbReference>
<keyword evidence="3 7" id="KW-0812">Transmembrane</keyword>
<name>A0A9J6FPI1_HAELO</name>
<feature type="transmembrane region" description="Helical" evidence="7">
    <location>
        <begin position="119"/>
        <end position="141"/>
    </location>
</feature>
<comment type="subcellular location">
    <subcellularLocation>
        <location evidence="1">Membrane</location>
        <topology evidence="1">Multi-pass membrane protein</topology>
    </subcellularLocation>
</comment>
<evidence type="ECO:0000256" key="3">
    <source>
        <dbReference type="ARBA" id="ARBA00022692"/>
    </source>
</evidence>
<dbReference type="GO" id="GO:0016020">
    <property type="term" value="C:membrane"/>
    <property type="evidence" value="ECO:0007669"/>
    <property type="project" value="UniProtKB-SubCell"/>
</dbReference>
<accession>A0A9J6FPI1</accession>
<reference evidence="8 9" key="1">
    <citation type="journal article" date="2020" name="Cell">
        <title>Large-Scale Comparative Analyses of Tick Genomes Elucidate Their Genetic Diversity and Vector Capacities.</title>
        <authorList>
            <consortium name="Tick Genome and Microbiome Consortium (TIGMIC)"/>
            <person name="Jia N."/>
            <person name="Wang J."/>
            <person name="Shi W."/>
            <person name="Du L."/>
            <person name="Sun Y."/>
            <person name="Zhan W."/>
            <person name="Jiang J.F."/>
            <person name="Wang Q."/>
            <person name="Zhang B."/>
            <person name="Ji P."/>
            <person name="Bell-Sakyi L."/>
            <person name="Cui X.M."/>
            <person name="Yuan T.T."/>
            <person name="Jiang B.G."/>
            <person name="Yang W.F."/>
            <person name="Lam T.T."/>
            <person name="Chang Q.C."/>
            <person name="Ding S.J."/>
            <person name="Wang X.J."/>
            <person name="Zhu J.G."/>
            <person name="Ruan X.D."/>
            <person name="Zhao L."/>
            <person name="Wei J.T."/>
            <person name="Ye R.Z."/>
            <person name="Que T.C."/>
            <person name="Du C.H."/>
            <person name="Zhou Y.H."/>
            <person name="Cheng J.X."/>
            <person name="Dai P.F."/>
            <person name="Guo W.B."/>
            <person name="Han X.H."/>
            <person name="Huang E.J."/>
            <person name="Li L.F."/>
            <person name="Wei W."/>
            <person name="Gao Y.C."/>
            <person name="Liu J.Z."/>
            <person name="Shao H.Z."/>
            <person name="Wang X."/>
            <person name="Wang C.C."/>
            <person name="Yang T.C."/>
            <person name="Huo Q.B."/>
            <person name="Li W."/>
            <person name="Chen H.Y."/>
            <person name="Chen S.E."/>
            <person name="Zhou L.G."/>
            <person name="Ni X.B."/>
            <person name="Tian J.H."/>
            <person name="Sheng Y."/>
            <person name="Liu T."/>
            <person name="Pan Y.S."/>
            <person name="Xia L.Y."/>
            <person name="Li J."/>
            <person name="Zhao F."/>
            <person name="Cao W.C."/>
        </authorList>
    </citation>
    <scope>NUCLEOTIDE SEQUENCE [LARGE SCALE GENOMIC DNA]</scope>
    <source>
        <strain evidence="8">HaeL-2018</strain>
    </source>
</reference>
<dbReference type="Pfam" id="PF06105">
    <property type="entry name" value="Aph-1"/>
    <property type="match status" value="1"/>
</dbReference>
<dbReference type="EMBL" id="JABSTR010000004">
    <property type="protein sequence ID" value="KAH9368078.1"/>
    <property type="molecule type" value="Genomic_DNA"/>
</dbReference>
<protein>
    <submittedName>
        <fullName evidence="8">Uncharacterized protein</fullName>
    </submittedName>
</protein>
<evidence type="ECO:0000256" key="6">
    <source>
        <dbReference type="ARBA" id="ARBA00023136"/>
    </source>
</evidence>
<feature type="transmembrane region" description="Helical" evidence="7">
    <location>
        <begin position="96"/>
        <end position="113"/>
    </location>
</feature>
<comment type="similarity">
    <text evidence="2">Belongs to the APH-1 family.</text>
</comment>
<dbReference type="GO" id="GO:0007219">
    <property type="term" value="P:Notch signaling pathway"/>
    <property type="evidence" value="ECO:0007669"/>
    <property type="project" value="UniProtKB-KW"/>
</dbReference>
<keyword evidence="6 7" id="KW-0472">Membrane</keyword>
<keyword evidence="9" id="KW-1185">Reference proteome</keyword>
<sequence length="163" mass="16553">MRKAELVVNIVTGADEGGRTRLAFAYAAGLGFGTMSGFFSLLGPLADALGPGTTGLLGGSPRDLTASAFTTAGFSVLHVFLALVSFHAIDTQHWSMLTFAPVAHLAASGATLFRQNGGSAFSAVALSAVLFTASVLAFYAAGGSAKNVRAVCIKLPIKDRGAS</sequence>
<dbReference type="GO" id="GO:0016485">
    <property type="term" value="P:protein processing"/>
    <property type="evidence" value="ECO:0007669"/>
    <property type="project" value="InterPro"/>
</dbReference>
<evidence type="ECO:0000256" key="1">
    <source>
        <dbReference type="ARBA" id="ARBA00004141"/>
    </source>
</evidence>
<dbReference type="AlphaFoldDB" id="A0A9J6FPI1"/>
<dbReference type="OMA" id="XSVINIL"/>
<dbReference type="VEuPathDB" id="VectorBase:HLOH_064185"/>
<evidence type="ECO:0000256" key="4">
    <source>
        <dbReference type="ARBA" id="ARBA00022976"/>
    </source>
</evidence>
<evidence type="ECO:0000256" key="7">
    <source>
        <dbReference type="SAM" id="Phobius"/>
    </source>
</evidence>
<evidence type="ECO:0000313" key="9">
    <source>
        <dbReference type="Proteomes" id="UP000821853"/>
    </source>
</evidence>
<dbReference type="Proteomes" id="UP000821853">
    <property type="component" value="Chromosome 2"/>
</dbReference>